<dbReference type="GO" id="GO:0016020">
    <property type="term" value="C:membrane"/>
    <property type="evidence" value="ECO:0007669"/>
    <property type="project" value="TreeGrafter"/>
</dbReference>
<dbReference type="InterPro" id="IPR036291">
    <property type="entry name" value="NAD(P)-bd_dom_sf"/>
</dbReference>
<organism evidence="4 5">
    <name type="scientific">Agrobacterium genomosp. 2 str. CFBP 5494</name>
    <dbReference type="NCBI Taxonomy" id="1183436"/>
    <lineage>
        <taxon>Bacteria</taxon>
        <taxon>Pseudomonadati</taxon>
        <taxon>Pseudomonadota</taxon>
        <taxon>Alphaproteobacteria</taxon>
        <taxon>Hyphomicrobiales</taxon>
        <taxon>Rhizobiaceae</taxon>
        <taxon>Rhizobium/Agrobacterium group</taxon>
        <taxon>Agrobacterium</taxon>
        <taxon>Agrobacterium tumefaciens complex</taxon>
    </lineage>
</organism>
<evidence type="ECO:0000256" key="1">
    <source>
        <dbReference type="ARBA" id="ARBA00006484"/>
    </source>
</evidence>
<accession>A0A9W5B2U1</accession>
<feature type="domain" description="Ketoreductase" evidence="3">
    <location>
        <begin position="6"/>
        <end position="186"/>
    </location>
</feature>
<evidence type="ECO:0000313" key="5">
    <source>
        <dbReference type="Proteomes" id="UP000191933"/>
    </source>
</evidence>
<dbReference type="SMART" id="SM00822">
    <property type="entry name" value="PKS_KR"/>
    <property type="match status" value="1"/>
</dbReference>
<reference evidence="4 5" key="1">
    <citation type="submission" date="2016-01" db="EMBL/GenBank/DDBJ databases">
        <authorList>
            <person name="Regsiter A."/>
            <person name="william w."/>
        </authorList>
    </citation>
    <scope>NUCLEOTIDE SEQUENCE [LARGE SCALE GENOMIC DNA]</scope>
    <source>
        <strain evidence="4 5">CFBP 5494</strain>
    </source>
</reference>
<evidence type="ECO:0000313" key="4">
    <source>
        <dbReference type="EMBL" id="CUW93929.1"/>
    </source>
</evidence>
<comment type="caution">
    <text evidence="4">The sequence shown here is derived from an EMBL/GenBank/DDBJ whole genome shotgun (WGS) entry which is preliminary data.</text>
</comment>
<dbReference type="AlphaFoldDB" id="A0A9W5B2U1"/>
<keyword evidence="2" id="KW-0560">Oxidoreductase</keyword>
<dbReference type="SUPFAM" id="SSF51735">
    <property type="entry name" value="NAD(P)-binding Rossmann-fold domains"/>
    <property type="match status" value="1"/>
</dbReference>
<name>A0A9W5B2U1_9HYPH</name>
<dbReference type="PANTHER" id="PTHR44196:SF1">
    <property type="entry name" value="DEHYDROGENASE_REDUCTASE SDR FAMILY MEMBER 7B"/>
    <property type="match status" value="1"/>
</dbReference>
<dbReference type="Pfam" id="PF00106">
    <property type="entry name" value="adh_short"/>
    <property type="match status" value="1"/>
</dbReference>
<dbReference type="CDD" id="cd05370">
    <property type="entry name" value="SDR_c2"/>
    <property type="match status" value="1"/>
</dbReference>
<dbReference type="GO" id="GO:0016491">
    <property type="term" value="F:oxidoreductase activity"/>
    <property type="evidence" value="ECO:0007669"/>
    <property type="project" value="UniProtKB-KW"/>
</dbReference>
<dbReference type="PROSITE" id="PS00061">
    <property type="entry name" value="ADH_SHORT"/>
    <property type="match status" value="1"/>
</dbReference>
<dbReference type="PRINTS" id="PR00081">
    <property type="entry name" value="GDHRDH"/>
</dbReference>
<dbReference type="Proteomes" id="UP000191933">
    <property type="component" value="Unassembled WGS sequence"/>
</dbReference>
<sequence>MKISGNTILITGGGSGIGRALAEAFHKAGNRVIISGRRKAVLDEVTAANPAMASMVMDATDAAGIRAFAEALVKAHPTLNAVINNAGIMRPEDIAAAPDYLDTAEETIATNLLAPIRLTAALLPHFLKQPAATVLTVSSGLAFVPMVLTPTYSATKSAIHAYSVALREQLEETPVEVIEIVPPYVQTTLMGEGQAKDERAMPLDAFIAEVMDILENRPDEKEVVVERCKPLRFAAQNGNFDQVFAMINHMHP</sequence>
<dbReference type="InterPro" id="IPR057326">
    <property type="entry name" value="KR_dom"/>
</dbReference>
<protein>
    <submittedName>
        <fullName evidence="4">Short-chain dehydrogenase, teichoic and lipoteichoic acid D-alanine esterification</fullName>
    </submittedName>
</protein>
<gene>
    <name evidence="4" type="ORF">AGR2A_Cc80023</name>
</gene>
<dbReference type="InterPro" id="IPR002347">
    <property type="entry name" value="SDR_fam"/>
</dbReference>
<dbReference type="InterPro" id="IPR020904">
    <property type="entry name" value="Sc_DH/Rdtase_CS"/>
</dbReference>
<proteinExistence type="inferred from homology"/>
<evidence type="ECO:0000259" key="3">
    <source>
        <dbReference type="SMART" id="SM00822"/>
    </source>
</evidence>
<keyword evidence="5" id="KW-1185">Reference proteome</keyword>
<dbReference type="EMBL" id="FBVY01000019">
    <property type="protein sequence ID" value="CUW93929.1"/>
    <property type="molecule type" value="Genomic_DNA"/>
</dbReference>
<comment type="similarity">
    <text evidence="1">Belongs to the short-chain dehydrogenases/reductases (SDR) family.</text>
</comment>
<dbReference type="RefSeq" id="WP_072494143.1">
    <property type="nucleotide sequence ID" value="NZ_LT009718.1"/>
</dbReference>
<evidence type="ECO:0000256" key="2">
    <source>
        <dbReference type="ARBA" id="ARBA00023002"/>
    </source>
</evidence>
<dbReference type="PANTHER" id="PTHR44196">
    <property type="entry name" value="DEHYDROGENASE/REDUCTASE SDR FAMILY MEMBER 7B"/>
    <property type="match status" value="1"/>
</dbReference>
<dbReference type="Gene3D" id="3.40.50.720">
    <property type="entry name" value="NAD(P)-binding Rossmann-like Domain"/>
    <property type="match status" value="1"/>
</dbReference>